<accession>A0AAF0R9F5</accession>
<evidence type="ECO:0000313" key="2">
    <source>
        <dbReference type="Proteomes" id="UP001234989"/>
    </source>
</evidence>
<reference evidence="1" key="1">
    <citation type="submission" date="2023-08" db="EMBL/GenBank/DDBJ databases">
        <title>A de novo genome assembly of Solanum verrucosum Schlechtendal, a Mexican diploid species geographically isolated from the other diploid A-genome species in potato relatives.</title>
        <authorList>
            <person name="Hosaka K."/>
        </authorList>
    </citation>
    <scope>NUCLEOTIDE SEQUENCE</scope>
    <source>
        <tissue evidence="1">Young leaves</tissue>
    </source>
</reference>
<evidence type="ECO:0000313" key="1">
    <source>
        <dbReference type="EMBL" id="WMV36785.1"/>
    </source>
</evidence>
<dbReference type="EMBL" id="CP133618">
    <property type="protein sequence ID" value="WMV36785.1"/>
    <property type="molecule type" value="Genomic_DNA"/>
</dbReference>
<name>A0AAF0R9F5_SOLVR</name>
<protein>
    <submittedName>
        <fullName evidence="1">Uncharacterized protein</fullName>
    </submittedName>
</protein>
<proteinExistence type="predicted"/>
<sequence length="188" mass="22342">MILGKHHWIAWDNLSYPFEYGANFRKISDVCMDFKAKLWWNLRTSSSLWGDYMKAEYLEYQHPIKTQWSSSNSQNWKVICEVKSLAKQYIYWKVGRGDVDFWFDKWSALGPLHLLYPNNEGHISIKLNIVLTSSGEWNWNSLQVELPNDLKNNIIYLGIILNDLTNDKSYLGKHQFWPLHSTLWLGYY</sequence>
<keyword evidence="2" id="KW-1185">Reference proteome</keyword>
<organism evidence="1 2">
    <name type="scientific">Solanum verrucosum</name>
    <dbReference type="NCBI Taxonomy" id="315347"/>
    <lineage>
        <taxon>Eukaryota</taxon>
        <taxon>Viridiplantae</taxon>
        <taxon>Streptophyta</taxon>
        <taxon>Embryophyta</taxon>
        <taxon>Tracheophyta</taxon>
        <taxon>Spermatophyta</taxon>
        <taxon>Magnoliopsida</taxon>
        <taxon>eudicotyledons</taxon>
        <taxon>Gunneridae</taxon>
        <taxon>Pentapetalae</taxon>
        <taxon>asterids</taxon>
        <taxon>lamiids</taxon>
        <taxon>Solanales</taxon>
        <taxon>Solanaceae</taxon>
        <taxon>Solanoideae</taxon>
        <taxon>Solaneae</taxon>
        <taxon>Solanum</taxon>
    </lineage>
</organism>
<dbReference type="AlphaFoldDB" id="A0AAF0R9F5"/>
<gene>
    <name evidence="1" type="ORF">MTR67_030170</name>
</gene>
<dbReference type="Proteomes" id="UP001234989">
    <property type="component" value="Chromosome 7"/>
</dbReference>